<feature type="transmembrane region" description="Helical" evidence="1">
    <location>
        <begin position="7"/>
        <end position="26"/>
    </location>
</feature>
<evidence type="ECO:0000313" key="3">
    <source>
        <dbReference type="Proteomes" id="UP000202440"/>
    </source>
</evidence>
<keyword evidence="1" id="KW-0812">Transmembrane</keyword>
<protein>
    <submittedName>
        <fullName evidence="2">Uncharacterized protein</fullName>
    </submittedName>
</protein>
<gene>
    <name evidence="2" type="ORF">CHH28_02695</name>
</gene>
<feature type="transmembrane region" description="Helical" evidence="1">
    <location>
        <begin position="32"/>
        <end position="51"/>
    </location>
</feature>
<dbReference type="Proteomes" id="UP000202440">
    <property type="component" value="Chromosome"/>
</dbReference>
<name>A0A222FEY4_9GAMM</name>
<keyword evidence="1" id="KW-1133">Transmembrane helix</keyword>
<dbReference type="KEGG" id="bsan:CHH28_02695"/>
<dbReference type="AlphaFoldDB" id="A0A222FEY4"/>
<proteinExistence type="predicted"/>
<dbReference type="EMBL" id="CP022530">
    <property type="protein sequence ID" value="ASP37645.1"/>
    <property type="molecule type" value="Genomic_DNA"/>
</dbReference>
<accession>A0A222FEY4</accession>
<sequence length="59" mass="6789">MWKNLMPLIFITLNFSIWLLFAAVVLDLACRPSVFLSVFSTVVFALIYGVAKREKDKHD</sequence>
<organism evidence="2 3">
    <name type="scientific">Bacterioplanes sanyensis</name>
    <dbReference type="NCBI Taxonomy" id="1249553"/>
    <lineage>
        <taxon>Bacteria</taxon>
        <taxon>Pseudomonadati</taxon>
        <taxon>Pseudomonadota</taxon>
        <taxon>Gammaproteobacteria</taxon>
        <taxon>Oceanospirillales</taxon>
        <taxon>Oceanospirillaceae</taxon>
        <taxon>Bacterioplanes</taxon>
    </lineage>
</organism>
<keyword evidence="3" id="KW-1185">Reference proteome</keyword>
<evidence type="ECO:0000313" key="2">
    <source>
        <dbReference type="EMBL" id="ASP37645.1"/>
    </source>
</evidence>
<evidence type="ECO:0000256" key="1">
    <source>
        <dbReference type="SAM" id="Phobius"/>
    </source>
</evidence>
<keyword evidence="1" id="KW-0472">Membrane</keyword>
<reference evidence="2 3" key="1">
    <citation type="submission" date="2017-07" db="EMBL/GenBank/DDBJ databases">
        <title>Annotated genome sequence of Bacterioplanes sanyensis isolated from Red Sea.</title>
        <authorList>
            <person name="Rehman Z.U."/>
        </authorList>
    </citation>
    <scope>NUCLEOTIDE SEQUENCE [LARGE SCALE GENOMIC DNA]</scope>
    <source>
        <strain evidence="2 3">NV9</strain>
    </source>
</reference>